<evidence type="ECO:0000313" key="5">
    <source>
        <dbReference type="EMBL" id="MCV9884488.1"/>
    </source>
</evidence>
<gene>
    <name evidence="4 5" type="primary">kdsB</name>
    <name evidence="5" type="ORF">OIH86_02355</name>
</gene>
<name>A0ABT3DBQ3_9BACI</name>
<protein>
    <recommendedName>
        <fullName evidence="4">3-deoxy-manno-octulosonate cytidylyltransferase</fullName>
        <ecNumber evidence="4">2.7.7.38</ecNumber>
    </recommendedName>
    <alternativeName>
        <fullName evidence="4">CMP-2-keto-3-deoxyoctulosonic acid synthase</fullName>
        <shortName evidence="4">CKS</shortName>
        <shortName evidence="4">CMP-KDO synthase</shortName>
    </alternativeName>
</protein>
<evidence type="ECO:0000313" key="6">
    <source>
        <dbReference type="Proteomes" id="UP001526147"/>
    </source>
</evidence>
<dbReference type="PANTHER" id="PTHR42866:SF2">
    <property type="entry name" value="3-DEOXY-MANNO-OCTULOSONATE CYTIDYLYLTRANSFERASE, MITOCHONDRIAL"/>
    <property type="match status" value="1"/>
</dbReference>
<keyword evidence="4" id="KW-0963">Cytoplasm</keyword>
<keyword evidence="1 4" id="KW-0808">Transferase</keyword>
<organism evidence="5 6">
    <name type="scientific">Metabacillus halosaccharovorans</name>
    <dbReference type="NCBI Taxonomy" id="930124"/>
    <lineage>
        <taxon>Bacteria</taxon>
        <taxon>Bacillati</taxon>
        <taxon>Bacillota</taxon>
        <taxon>Bacilli</taxon>
        <taxon>Bacillales</taxon>
        <taxon>Bacillaceae</taxon>
        <taxon>Metabacillus</taxon>
    </lineage>
</organism>
<comment type="function">
    <text evidence="4">Activates KDO (a required 8-carbon sugar) for incorporation into bacterial lipopolysaccharide in Gram-negative bacteria.</text>
</comment>
<evidence type="ECO:0000256" key="2">
    <source>
        <dbReference type="ARBA" id="ARBA00022695"/>
    </source>
</evidence>
<sequence>MRVVAVIPARHGSTRFPGKPLANILGKPMIQHVYERAKLAKQIDNVVVATDHHEIYDVVESFGGKAIITRTDHESGSDRIAEVAEKVEGDIYLNIQGDEPLIRFELINEIVALAKENQDCVITAKTKILDINDVMNPNVVKVVSGRDNNALYFSRSSIPYNRSNVNITYYKHLGIYCYPKKILMEYVNLPKSKLEEVEMLEQLRLLENGYSIKVIETSYDALGVDTPEDIQKVEKILEVQYA</sequence>
<comment type="pathway">
    <text evidence="4">Nucleotide-sugar biosynthesis; CMP-3-deoxy-D-manno-octulosonate biosynthesis; CMP-3-deoxy-D-manno-octulosonate from 3-deoxy-D-manno-octulosonate and CTP: step 1/1.</text>
</comment>
<dbReference type="InterPro" id="IPR003329">
    <property type="entry name" value="Cytidylyl_trans"/>
</dbReference>
<keyword evidence="6" id="KW-1185">Reference proteome</keyword>
<evidence type="ECO:0000256" key="4">
    <source>
        <dbReference type="HAMAP-Rule" id="MF_00057"/>
    </source>
</evidence>
<dbReference type="RefSeq" id="WP_264141443.1">
    <property type="nucleotide sequence ID" value="NZ_JAOYEY010000019.1"/>
</dbReference>
<evidence type="ECO:0000256" key="1">
    <source>
        <dbReference type="ARBA" id="ARBA00022679"/>
    </source>
</evidence>
<dbReference type="EC" id="2.7.7.38" evidence="4"/>
<evidence type="ECO:0000256" key="3">
    <source>
        <dbReference type="ARBA" id="ARBA00022985"/>
    </source>
</evidence>
<comment type="similarity">
    <text evidence="4">Belongs to the KdsB family.</text>
</comment>
<dbReference type="HAMAP" id="MF_00057">
    <property type="entry name" value="KdsB"/>
    <property type="match status" value="1"/>
</dbReference>
<dbReference type="EMBL" id="JAOYEY010000019">
    <property type="protein sequence ID" value="MCV9884488.1"/>
    <property type="molecule type" value="Genomic_DNA"/>
</dbReference>
<dbReference type="GO" id="GO:0008690">
    <property type="term" value="F:3-deoxy-manno-octulosonate cytidylyltransferase activity"/>
    <property type="evidence" value="ECO:0007669"/>
    <property type="project" value="UniProtKB-EC"/>
</dbReference>
<comment type="caution">
    <text evidence="5">The sequence shown here is derived from an EMBL/GenBank/DDBJ whole genome shotgun (WGS) entry which is preliminary data.</text>
</comment>
<dbReference type="NCBIfam" id="TIGR00466">
    <property type="entry name" value="kdsB"/>
    <property type="match status" value="1"/>
</dbReference>
<dbReference type="NCBIfam" id="NF009905">
    <property type="entry name" value="PRK13368.1"/>
    <property type="match status" value="1"/>
</dbReference>
<dbReference type="InterPro" id="IPR004528">
    <property type="entry name" value="KdsB"/>
</dbReference>
<dbReference type="Proteomes" id="UP001526147">
    <property type="component" value="Unassembled WGS sequence"/>
</dbReference>
<proteinExistence type="inferred from homology"/>
<keyword evidence="3 4" id="KW-0448">Lipopolysaccharide biosynthesis</keyword>
<dbReference type="InterPro" id="IPR029044">
    <property type="entry name" value="Nucleotide-diphossugar_trans"/>
</dbReference>
<dbReference type="NCBIfam" id="NF003950">
    <property type="entry name" value="PRK05450.1-3"/>
    <property type="match status" value="1"/>
</dbReference>
<dbReference type="Gene3D" id="3.90.550.10">
    <property type="entry name" value="Spore Coat Polysaccharide Biosynthesis Protein SpsA, Chain A"/>
    <property type="match status" value="1"/>
</dbReference>
<dbReference type="CDD" id="cd02517">
    <property type="entry name" value="CMP-KDO-Synthetase"/>
    <property type="match status" value="1"/>
</dbReference>
<reference evidence="5 6" key="1">
    <citation type="submission" date="2022-10" db="EMBL/GenBank/DDBJ databases">
        <title>Draft genome assembly of moderately radiation resistant bacterium Metabacillus halosaccharovorans.</title>
        <authorList>
            <person name="Pal S."/>
            <person name="Gopinathan A."/>
        </authorList>
    </citation>
    <scope>NUCLEOTIDE SEQUENCE [LARGE SCALE GENOMIC DNA]</scope>
    <source>
        <strain evidence="5 6">VITHBRA001</strain>
    </source>
</reference>
<dbReference type="Pfam" id="PF02348">
    <property type="entry name" value="CTP_transf_3"/>
    <property type="match status" value="1"/>
</dbReference>
<dbReference type="PANTHER" id="PTHR42866">
    <property type="entry name" value="3-DEOXY-MANNO-OCTULOSONATE CYTIDYLYLTRANSFERASE"/>
    <property type="match status" value="1"/>
</dbReference>
<keyword evidence="2 4" id="KW-0548">Nucleotidyltransferase</keyword>
<dbReference type="SUPFAM" id="SSF53448">
    <property type="entry name" value="Nucleotide-diphospho-sugar transferases"/>
    <property type="match status" value="1"/>
</dbReference>
<comment type="catalytic activity">
    <reaction evidence="4">
        <text>3-deoxy-alpha-D-manno-oct-2-ulosonate + CTP = CMP-3-deoxy-beta-D-manno-octulosonate + diphosphate</text>
        <dbReference type="Rhea" id="RHEA:23448"/>
        <dbReference type="ChEBI" id="CHEBI:33019"/>
        <dbReference type="ChEBI" id="CHEBI:37563"/>
        <dbReference type="ChEBI" id="CHEBI:85986"/>
        <dbReference type="ChEBI" id="CHEBI:85987"/>
        <dbReference type="EC" id="2.7.7.38"/>
    </reaction>
</comment>
<accession>A0ABT3DBQ3</accession>
<comment type="subcellular location">
    <subcellularLocation>
        <location evidence="4">Cytoplasm</location>
    </subcellularLocation>
</comment>
<dbReference type="NCBIfam" id="NF003952">
    <property type="entry name" value="PRK05450.1-5"/>
    <property type="match status" value="1"/>
</dbReference>